<dbReference type="OrthoDB" id="6374728at2759"/>
<protein>
    <submittedName>
        <fullName evidence="3">EGF-like domain-containing protein</fullName>
    </submittedName>
</protein>
<evidence type="ECO:0000313" key="1">
    <source>
        <dbReference type="EMBL" id="VDM96735.1"/>
    </source>
</evidence>
<reference evidence="1 2" key="2">
    <citation type="submission" date="2018-11" db="EMBL/GenBank/DDBJ databases">
        <authorList>
            <consortium name="Pathogen Informatics"/>
        </authorList>
    </citation>
    <scope>NUCLEOTIDE SEQUENCE [LARGE SCALE GENOMIC DNA]</scope>
</reference>
<accession>A0A0N5CMG4</accession>
<dbReference type="AlphaFoldDB" id="A0A0N5CMG4"/>
<proteinExistence type="predicted"/>
<keyword evidence="2" id="KW-1185">Reference proteome</keyword>
<sequence>SESYVIGEKQLSYDVRKIQDILASLLFSNATLKCYENALRDHSGDIKNPAARKIKKWKNNCSQVQFLLVITGCNSFLNDMHCKRKDICDCWQAFEGISWIALGNCLCYDQNLDCYCIRLETQYNECVCKEKISCWQLPCVIEEDCKQLLQNGKGACTCISGTFACEQANNFLELGFYLLVGYSIDKTGVPKNVCEKVGFILKNTDIVHDTRNRLQIVLQYFFPSIIFIPHYVTLDKLFNFEIVRNQSRDRVMCYELILSTIKHTKKYDLLNCLCDQAVSVICSNMYSGFSCI</sequence>
<dbReference type="STRING" id="103827.A0A0N5CMG4"/>
<evidence type="ECO:0000313" key="2">
    <source>
        <dbReference type="Proteomes" id="UP000276776"/>
    </source>
</evidence>
<evidence type="ECO:0000313" key="3">
    <source>
        <dbReference type="WBParaSite" id="TCLT_0000134401-mRNA-1"/>
    </source>
</evidence>
<organism evidence="3">
    <name type="scientific">Thelazia callipaeda</name>
    <name type="common">Oriental eyeworm</name>
    <name type="synonym">Parasitic nematode</name>
    <dbReference type="NCBI Taxonomy" id="103827"/>
    <lineage>
        <taxon>Eukaryota</taxon>
        <taxon>Metazoa</taxon>
        <taxon>Ecdysozoa</taxon>
        <taxon>Nematoda</taxon>
        <taxon>Chromadorea</taxon>
        <taxon>Rhabditida</taxon>
        <taxon>Spirurina</taxon>
        <taxon>Spiruromorpha</taxon>
        <taxon>Thelazioidea</taxon>
        <taxon>Thelaziidae</taxon>
        <taxon>Thelazia</taxon>
    </lineage>
</organism>
<dbReference type="WBParaSite" id="TCLT_0000134401-mRNA-1">
    <property type="protein sequence ID" value="TCLT_0000134401-mRNA-1"/>
    <property type="gene ID" value="TCLT_0000134401"/>
</dbReference>
<dbReference type="Proteomes" id="UP000276776">
    <property type="component" value="Unassembled WGS sequence"/>
</dbReference>
<name>A0A0N5CMG4_THECL</name>
<reference evidence="3" key="1">
    <citation type="submission" date="2017-02" db="UniProtKB">
        <authorList>
            <consortium name="WormBaseParasite"/>
        </authorList>
    </citation>
    <scope>IDENTIFICATION</scope>
</reference>
<dbReference type="EMBL" id="UYYF01000163">
    <property type="protein sequence ID" value="VDM96735.1"/>
    <property type="molecule type" value="Genomic_DNA"/>
</dbReference>
<gene>
    <name evidence="1" type="ORF">TCLT_LOCUS1345</name>
</gene>